<dbReference type="OrthoDB" id="2750141at2759"/>
<dbReference type="EMBL" id="MNAD01001111">
    <property type="protein sequence ID" value="OJT07882.1"/>
    <property type="molecule type" value="Genomic_DNA"/>
</dbReference>
<dbReference type="SUPFAM" id="SSF52047">
    <property type="entry name" value="RNI-like"/>
    <property type="match status" value="1"/>
</dbReference>
<sequence>MVSSQFLCHDILSKVFEHLDPGRPSELESIDFPVIVAERIVRKDTLALSARACHAFTAPALDVLWRNVDAFDYILGLFPTYSPTHCGFTDAITDAEWQRFQVYASRVRYVCGSFGQGQQEQVWMVLLQKSGRAPLFPHLESLAVGPSLGALMSLLCPTVYRLHIWFPNPSTSDDKIGSLVADVLKPHIPHISELKLHEYDAHTHEQRPNVDFCKSIDICALLHLEWLELSHPVVVTQLVIQALMTFPDLYHLSLNFSIPAEDRASMEASELSPGFFKLRELRLTASYEDVALFLQATDPVDLERLDIIRELEEWDDDFRGQEEAYAHIPRHIRSIHQVFTDITARDRPRSPGDIYSPEGLLPENVLPSSLQTLPNLREVVVSCQHIGGAFMDDSLLALCAAWPALEIFEYSDFTDVRQWTGPGAPTFDTLLAFVKAHPRLTRLTLPTLSAQGIPDIGAFTDGGALQGWPVHALRLFRLCRYMPPTPMLVLALAIDRAFPWLYVGDPRLYMIKSTHISDVARVDLLTLLLLAVQTTRKISDGETV</sequence>
<dbReference type="Gene3D" id="3.80.10.10">
    <property type="entry name" value="Ribonuclease Inhibitor"/>
    <property type="match status" value="1"/>
</dbReference>
<evidence type="ECO:0008006" key="3">
    <source>
        <dbReference type="Google" id="ProtNLM"/>
    </source>
</evidence>
<comment type="caution">
    <text evidence="1">The sequence shown here is derived from an EMBL/GenBank/DDBJ whole genome shotgun (WGS) entry which is preliminary data.</text>
</comment>
<evidence type="ECO:0000313" key="2">
    <source>
        <dbReference type="Proteomes" id="UP000184267"/>
    </source>
</evidence>
<reference evidence="1 2" key="1">
    <citation type="submission" date="2016-10" db="EMBL/GenBank/DDBJ databases">
        <title>Genome sequence of the basidiomycete white-rot fungus Trametes pubescens.</title>
        <authorList>
            <person name="Makela M.R."/>
            <person name="Granchi Z."/>
            <person name="Peng M."/>
            <person name="De Vries R.P."/>
            <person name="Grigoriev I."/>
            <person name="Riley R."/>
            <person name="Hilden K."/>
        </authorList>
    </citation>
    <scope>NUCLEOTIDE SEQUENCE [LARGE SCALE GENOMIC DNA]</scope>
    <source>
        <strain evidence="1 2">FBCC735</strain>
    </source>
</reference>
<accession>A0A1M2VK07</accession>
<evidence type="ECO:0000313" key="1">
    <source>
        <dbReference type="EMBL" id="OJT07882.1"/>
    </source>
</evidence>
<proteinExistence type="predicted"/>
<protein>
    <recommendedName>
        <fullName evidence="3">F-box domain-containing protein</fullName>
    </recommendedName>
</protein>
<organism evidence="1 2">
    <name type="scientific">Trametes pubescens</name>
    <name type="common">White-rot fungus</name>
    <dbReference type="NCBI Taxonomy" id="154538"/>
    <lineage>
        <taxon>Eukaryota</taxon>
        <taxon>Fungi</taxon>
        <taxon>Dikarya</taxon>
        <taxon>Basidiomycota</taxon>
        <taxon>Agaricomycotina</taxon>
        <taxon>Agaricomycetes</taxon>
        <taxon>Polyporales</taxon>
        <taxon>Polyporaceae</taxon>
        <taxon>Trametes</taxon>
    </lineage>
</organism>
<dbReference type="InterPro" id="IPR032675">
    <property type="entry name" value="LRR_dom_sf"/>
</dbReference>
<gene>
    <name evidence="1" type="ORF">TRAPUB_1232</name>
</gene>
<dbReference type="AlphaFoldDB" id="A0A1M2VK07"/>
<dbReference type="Proteomes" id="UP000184267">
    <property type="component" value="Unassembled WGS sequence"/>
</dbReference>
<keyword evidence="2" id="KW-1185">Reference proteome</keyword>
<dbReference type="STRING" id="154538.A0A1M2VK07"/>
<name>A0A1M2VK07_TRAPU</name>